<gene>
    <name evidence="1" type="ORF">LPW36_10110</name>
</gene>
<organism evidence="1 2">
    <name type="scientific">Limnobaculum eriocheiris</name>
    <dbReference type="NCBI Taxonomy" id="2897391"/>
    <lineage>
        <taxon>Bacteria</taxon>
        <taxon>Pseudomonadati</taxon>
        <taxon>Pseudomonadota</taxon>
        <taxon>Gammaproteobacteria</taxon>
        <taxon>Enterobacterales</taxon>
        <taxon>Budviciaceae</taxon>
        <taxon>Limnobaculum</taxon>
    </lineage>
</organism>
<proteinExistence type="predicted"/>
<comment type="caution">
    <text evidence="1">The sequence shown here is derived from an EMBL/GenBank/DDBJ whole genome shotgun (WGS) entry which is preliminary data.</text>
</comment>
<dbReference type="EMBL" id="JAJNAG010000020">
    <property type="protein sequence ID" value="MCD1126349.1"/>
    <property type="molecule type" value="Genomic_DNA"/>
</dbReference>
<reference evidence="1" key="1">
    <citation type="submission" date="2021-11" db="EMBL/GenBank/DDBJ databases">
        <title>Jinshanibacter sp. isolated from one year old Eriocheir sinensis.</title>
        <authorList>
            <person name="Li J.-Y."/>
            <person name="He W."/>
            <person name="Gao T.-H."/>
        </authorList>
    </citation>
    <scope>NUCLEOTIDE SEQUENCE</scope>
    <source>
        <strain evidence="1">LJY008</strain>
    </source>
</reference>
<dbReference type="AlphaFoldDB" id="A0A9X1SLL1"/>
<sequence>MLPNRSDCFPISGGIANAAFGYDPYVGWSFGFIAGWAWASAWYGPSWGPWYDWDGPTP</sequence>
<keyword evidence="2" id="KW-1185">Reference proteome</keyword>
<evidence type="ECO:0000313" key="1">
    <source>
        <dbReference type="EMBL" id="MCD1126349.1"/>
    </source>
</evidence>
<accession>A0A9X1SLL1</accession>
<name>A0A9X1SLL1_9GAMM</name>
<dbReference type="Proteomes" id="UP001139171">
    <property type="component" value="Unassembled WGS sequence"/>
</dbReference>
<protein>
    <submittedName>
        <fullName evidence="1">Uncharacterized protein</fullName>
    </submittedName>
</protein>
<evidence type="ECO:0000313" key="2">
    <source>
        <dbReference type="Proteomes" id="UP001139171"/>
    </source>
</evidence>
<dbReference type="RefSeq" id="WP_230609548.1">
    <property type="nucleotide sequence ID" value="NZ_JAJNAG010000020.1"/>
</dbReference>